<reference evidence="2 3" key="1">
    <citation type="submission" date="2024-06" db="EMBL/GenBank/DDBJ databases">
        <title>The Natural Products Discovery Center: Release of the First 8490 Sequenced Strains for Exploring Actinobacteria Biosynthetic Diversity.</title>
        <authorList>
            <person name="Kalkreuter E."/>
            <person name="Kautsar S.A."/>
            <person name="Yang D."/>
            <person name="Bader C.D."/>
            <person name="Teijaro C.N."/>
            <person name="Fluegel L."/>
            <person name="Davis C.M."/>
            <person name="Simpson J.R."/>
            <person name="Lauterbach L."/>
            <person name="Steele A.D."/>
            <person name="Gui C."/>
            <person name="Meng S."/>
            <person name="Li G."/>
            <person name="Viehrig K."/>
            <person name="Ye F."/>
            <person name="Su P."/>
            <person name="Kiefer A.F."/>
            <person name="Nichols A."/>
            <person name="Cepeda A.J."/>
            <person name="Yan W."/>
            <person name="Fan B."/>
            <person name="Jiang Y."/>
            <person name="Adhikari A."/>
            <person name="Zheng C.-J."/>
            <person name="Schuster L."/>
            <person name="Cowan T.M."/>
            <person name="Smanski M.J."/>
            <person name="Chevrette M.G."/>
            <person name="De Carvalho L.P.S."/>
            <person name="Shen B."/>
        </authorList>
    </citation>
    <scope>NUCLEOTIDE SEQUENCE [LARGE SCALE GENOMIC DNA]</scope>
    <source>
        <strain evidence="2 3">NPDC001615</strain>
    </source>
</reference>
<evidence type="ECO:0000313" key="3">
    <source>
        <dbReference type="Proteomes" id="UP001496720"/>
    </source>
</evidence>
<sequence length="85" mass="9137">MDGTGCLPSRWVIATTLHQHVPWQPWRYTADECRAAVAAAGFAPLPLTGMSALSPWDPDLATALAEHGVRIEEEVVLDSLLADLG</sequence>
<dbReference type="InterPro" id="IPR024465">
    <property type="entry name" value="DUF2399"/>
</dbReference>
<dbReference type="Pfam" id="PF09664">
    <property type="entry name" value="DUF2399"/>
    <property type="match status" value="1"/>
</dbReference>
<evidence type="ECO:0000313" key="2">
    <source>
        <dbReference type="EMBL" id="MER6168146.1"/>
    </source>
</evidence>
<feature type="domain" description="DUF2399" evidence="1">
    <location>
        <begin position="13"/>
        <end position="84"/>
    </location>
</feature>
<gene>
    <name evidence="2" type="ORF">ABT188_26950</name>
</gene>
<accession>A0ABV1T2C8</accession>
<proteinExistence type="predicted"/>
<dbReference type="Proteomes" id="UP001496720">
    <property type="component" value="Unassembled WGS sequence"/>
</dbReference>
<dbReference type="EMBL" id="JBEOZY010000036">
    <property type="protein sequence ID" value="MER6168146.1"/>
    <property type="molecule type" value="Genomic_DNA"/>
</dbReference>
<protein>
    <submittedName>
        <fullName evidence="2">DUF2399 domain-containing protein</fullName>
    </submittedName>
</protein>
<keyword evidence="3" id="KW-1185">Reference proteome</keyword>
<comment type="caution">
    <text evidence="2">The sequence shown here is derived from an EMBL/GenBank/DDBJ whole genome shotgun (WGS) entry which is preliminary data.</text>
</comment>
<organism evidence="2 3">
    <name type="scientific">Streptomyces violaceorubidus</name>
    <dbReference type="NCBI Taxonomy" id="284042"/>
    <lineage>
        <taxon>Bacteria</taxon>
        <taxon>Bacillati</taxon>
        <taxon>Actinomycetota</taxon>
        <taxon>Actinomycetes</taxon>
        <taxon>Kitasatosporales</taxon>
        <taxon>Streptomycetaceae</taxon>
        <taxon>Streptomyces</taxon>
    </lineage>
</organism>
<evidence type="ECO:0000259" key="1">
    <source>
        <dbReference type="Pfam" id="PF09664"/>
    </source>
</evidence>
<name>A0ABV1T2C8_9ACTN</name>
<dbReference type="RefSeq" id="WP_352149530.1">
    <property type="nucleotide sequence ID" value="NZ_JBEOZY010000036.1"/>
</dbReference>